<feature type="region of interest" description="Disordered" evidence="1">
    <location>
        <begin position="1"/>
        <end position="39"/>
    </location>
</feature>
<feature type="domain" description="2EXR" evidence="2">
    <location>
        <begin position="117"/>
        <end position="210"/>
    </location>
</feature>
<dbReference type="Pfam" id="PF20150">
    <property type="entry name" value="2EXR"/>
    <property type="match status" value="1"/>
</dbReference>
<dbReference type="PANTHER" id="PTHR35910">
    <property type="entry name" value="2EXR DOMAIN-CONTAINING PROTEIN"/>
    <property type="match status" value="1"/>
</dbReference>
<sequence>MVKENLIDLVSSSSSIPNQSQVSSEPGLSAGKDINSERSNEAEIMTIETAEHANITENSNTRRKLKCLRKASHPPPVDAPASPAPTTPISRHHSEKSPISRIKTVLSRSIKRQTSRFPRFSELPTEIRLLIWGYAFVPRVHELHPCAKLYNERITFRSNSSRTPSLFHVCRESRALAFKNYSLMSYEPRPSGSSGKGILRFYFSPELDTLFLNSLMGLFIMFMLLEDEDEYAGVGVMVMKGWQKIAFDAERVQLISLLAGIAGHAPHPRLKAVFPSLKDFTIAFDYSAKGKIRFRTSVWPGENGTSLEEVILPPHLDAGEEPINGREKDWAEQLNTILRPMRHYLDLNFKDEDESCVPTVKLANVKRKAFLRGDIRYAFRKTCTLFGLRPRGPFRRL</sequence>
<feature type="compositionally biased region" description="Pro residues" evidence="1">
    <location>
        <begin position="73"/>
        <end position="86"/>
    </location>
</feature>
<evidence type="ECO:0000256" key="1">
    <source>
        <dbReference type="SAM" id="MobiDB-lite"/>
    </source>
</evidence>
<proteinExistence type="predicted"/>
<dbReference type="AlphaFoldDB" id="A0A420I528"/>
<comment type="caution">
    <text evidence="3">The sequence shown here is derived from an EMBL/GenBank/DDBJ whole genome shotgun (WGS) entry which is preliminary data.</text>
</comment>
<dbReference type="EMBL" id="MCBQ01013008">
    <property type="protein sequence ID" value="RKF64755.1"/>
    <property type="molecule type" value="Genomic_DNA"/>
</dbReference>
<dbReference type="Proteomes" id="UP000283383">
    <property type="component" value="Unassembled WGS sequence"/>
</dbReference>
<evidence type="ECO:0000259" key="2">
    <source>
        <dbReference type="Pfam" id="PF20150"/>
    </source>
</evidence>
<feature type="compositionally biased region" description="Low complexity" evidence="1">
    <location>
        <begin position="10"/>
        <end position="24"/>
    </location>
</feature>
<dbReference type="PANTHER" id="PTHR35910:SF6">
    <property type="entry name" value="2EXR DOMAIN-CONTAINING PROTEIN"/>
    <property type="match status" value="1"/>
</dbReference>
<dbReference type="InterPro" id="IPR045518">
    <property type="entry name" value="2EXR"/>
</dbReference>
<organism evidence="3 4">
    <name type="scientific">Golovinomyces cichoracearum</name>
    <dbReference type="NCBI Taxonomy" id="62708"/>
    <lineage>
        <taxon>Eukaryota</taxon>
        <taxon>Fungi</taxon>
        <taxon>Dikarya</taxon>
        <taxon>Ascomycota</taxon>
        <taxon>Pezizomycotina</taxon>
        <taxon>Leotiomycetes</taxon>
        <taxon>Erysiphales</taxon>
        <taxon>Erysiphaceae</taxon>
        <taxon>Golovinomyces</taxon>
    </lineage>
</organism>
<evidence type="ECO:0000313" key="3">
    <source>
        <dbReference type="EMBL" id="RKF64755.1"/>
    </source>
</evidence>
<accession>A0A420I528</accession>
<evidence type="ECO:0000313" key="4">
    <source>
        <dbReference type="Proteomes" id="UP000283383"/>
    </source>
</evidence>
<keyword evidence="4" id="KW-1185">Reference proteome</keyword>
<protein>
    <recommendedName>
        <fullName evidence="2">2EXR domain-containing protein</fullName>
    </recommendedName>
</protein>
<name>A0A420I528_9PEZI</name>
<reference evidence="3 4" key="1">
    <citation type="journal article" date="2018" name="BMC Genomics">
        <title>Comparative genome analyses reveal sequence features reflecting distinct modes of host-adaptation between dicot and monocot powdery mildew.</title>
        <authorList>
            <person name="Wu Y."/>
            <person name="Ma X."/>
            <person name="Pan Z."/>
            <person name="Kale S.D."/>
            <person name="Song Y."/>
            <person name="King H."/>
            <person name="Zhang Q."/>
            <person name="Presley C."/>
            <person name="Deng X."/>
            <person name="Wei C.I."/>
            <person name="Xiao S."/>
        </authorList>
    </citation>
    <scope>NUCLEOTIDE SEQUENCE [LARGE SCALE GENOMIC DNA]</scope>
    <source>
        <strain evidence="3">UMSG3</strain>
    </source>
</reference>
<feature type="region of interest" description="Disordered" evidence="1">
    <location>
        <begin position="71"/>
        <end position="100"/>
    </location>
</feature>
<gene>
    <name evidence="3" type="ORF">GcM3_130012</name>
</gene>